<feature type="transmembrane region" description="Helical" evidence="1">
    <location>
        <begin position="26"/>
        <end position="51"/>
    </location>
</feature>
<organism evidence="2">
    <name type="scientific">Mucor ambiguus</name>
    <dbReference type="NCBI Taxonomy" id="91626"/>
    <lineage>
        <taxon>Eukaryota</taxon>
        <taxon>Fungi</taxon>
        <taxon>Fungi incertae sedis</taxon>
        <taxon>Mucoromycota</taxon>
        <taxon>Mucoromycotina</taxon>
        <taxon>Mucoromycetes</taxon>
        <taxon>Mucorales</taxon>
        <taxon>Mucorineae</taxon>
        <taxon>Mucoraceae</taxon>
        <taxon>Mucor</taxon>
    </lineage>
</organism>
<feature type="transmembrane region" description="Helical" evidence="1">
    <location>
        <begin position="192"/>
        <end position="216"/>
    </location>
</feature>
<keyword evidence="1" id="KW-1133">Transmembrane helix</keyword>
<evidence type="ECO:0000313" key="3">
    <source>
        <dbReference type="Proteomes" id="UP000053815"/>
    </source>
</evidence>
<keyword evidence="1" id="KW-0472">Membrane</keyword>
<keyword evidence="1" id="KW-0812">Transmembrane</keyword>
<feature type="transmembrane region" description="Helical" evidence="1">
    <location>
        <begin position="63"/>
        <end position="95"/>
    </location>
</feature>
<evidence type="ECO:0000313" key="2">
    <source>
        <dbReference type="EMBL" id="GAN05267.1"/>
    </source>
</evidence>
<sequence length="217" mass="24041">MDWQDFFSLGSALDSLMHYLGKPRQWLILGAAFLVFQYYFLLLPFTCCYIYDALSWYALMLRLSFTCCFFWRCSLLALAAATHVISCWWCLFSFVSYCYRSLLADLLVTLSHGKLVLFAAAVAVAVYLLLSWCLGAPCCCCGNAFSRCSLLLLLLSCWCCCILLSLIFAAAVAAYLLSWCLGARCCCDCRSLAALVMLFLGNLILAAAAAAIAHLLS</sequence>
<protein>
    <submittedName>
        <fullName evidence="2">Uncharacterized protein</fullName>
    </submittedName>
</protein>
<feature type="transmembrane region" description="Helical" evidence="1">
    <location>
        <begin position="115"/>
        <end position="138"/>
    </location>
</feature>
<accession>A0A0C9MPV5</accession>
<dbReference type="AlphaFoldDB" id="A0A0C9MPV5"/>
<keyword evidence="3" id="KW-1185">Reference proteome</keyword>
<reference evidence="2" key="1">
    <citation type="submission" date="2014-09" db="EMBL/GenBank/DDBJ databases">
        <title>Draft genome sequence of an oleaginous Mucoromycotina fungus Mucor ambiguus NBRC6742.</title>
        <authorList>
            <person name="Takeda I."/>
            <person name="Yamane N."/>
            <person name="Morita T."/>
            <person name="Tamano K."/>
            <person name="Machida M."/>
            <person name="Baker S."/>
            <person name="Koike H."/>
        </authorList>
    </citation>
    <scope>NUCLEOTIDE SEQUENCE</scope>
    <source>
        <strain evidence="2">NBRC 6742</strain>
    </source>
</reference>
<proteinExistence type="predicted"/>
<dbReference type="Proteomes" id="UP000053815">
    <property type="component" value="Unassembled WGS sequence"/>
</dbReference>
<evidence type="ECO:0000256" key="1">
    <source>
        <dbReference type="SAM" id="Phobius"/>
    </source>
</evidence>
<name>A0A0C9MPV5_9FUNG</name>
<gene>
    <name evidence="2" type="ORF">MAM1_0086d04736</name>
</gene>
<feature type="transmembrane region" description="Helical" evidence="1">
    <location>
        <begin position="150"/>
        <end position="177"/>
    </location>
</feature>
<dbReference type="EMBL" id="DF836375">
    <property type="protein sequence ID" value="GAN05267.1"/>
    <property type="molecule type" value="Genomic_DNA"/>
</dbReference>